<evidence type="ECO:0000313" key="7">
    <source>
        <dbReference type="EMBL" id="GIM47069.1"/>
    </source>
</evidence>
<dbReference type="Pfam" id="PF02653">
    <property type="entry name" value="BPD_transp_2"/>
    <property type="match status" value="1"/>
</dbReference>
<dbReference type="Proteomes" id="UP001057291">
    <property type="component" value="Unassembled WGS sequence"/>
</dbReference>
<gene>
    <name evidence="7" type="ORF">DNHGIG_26180</name>
</gene>
<evidence type="ECO:0000256" key="3">
    <source>
        <dbReference type="ARBA" id="ARBA00022692"/>
    </source>
</evidence>
<evidence type="ECO:0000313" key="8">
    <source>
        <dbReference type="Proteomes" id="UP001057291"/>
    </source>
</evidence>
<dbReference type="GO" id="GO:0022857">
    <property type="term" value="F:transmembrane transporter activity"/>
    <property type="evidence" value="ECO:0007669"/>
    <property type="project" value="InterPro"/>
</dbReference>
<feature type="transmembrane region" description="Helical" evidence="6">
    <location>
        <begin position="184"/>
        <end position="204"/>
    </location>
</feature>
<comment type="caution">
    <text evidence="7">The sequence shown here is derived from an EMBL/GenBank/DDBJ whole genome shotgun (WGS) entry which is preliminary data.</text>
</comment>
<dbReference type="PANTHER" id="PTHR32196">
    <property type="entry name" value="ABC TRANSPORTER PERMEASE PROTEIN YPHD-RELATED-RELATED"/>
    <property type="match status" value="1"/>
</dbReference>
<dbReference type="InterPro" id="IPR001851">
    <property type="entry name" value="ABC_transp_permease"/>
</dbReference>
<evidence type="ECO:0000256" key="4">
    <source>
        <dbReference type="ARBA" id="ARBA00022989"/>
    </source>
</evidence>
<evidence type="ECO:0000256" key="5">
    <source>
        <dbReference type="ARBA" id="ARBA00023136"/>
    </source>
</evidence>
<sequence>MLTALVGSLESGIIFALTALGVYLTFRILNFPDLTVDGSFTTGGALAATMITAGYQPVVATVAAIVLGCMVGSLTGILHTKGKINDLLAGILSMIALYSINLRIMGRSNVPLLSQDTLFTQITSAFNNIFGSFSIVITMGILVLLVKWLTDWFLDTEIGLSLRATGDNQKMIRSFAANTDATKILGLSLSNGLVAMSGALMAQYQGFADVSMGIGTIIIGLASVIIGEAVFGRTTVRRSTLAVIGGAVIYRLIVAIALRIGLDPSDMKLMTSLIVVIALVLPKAVDGWKEKRPRKVAGQGTGILEQTMAGEHHAES</sequence>
<keyword evidence="8" id="KW-1185">Reference proteome</keyword>
<dbReference type="PANTHER" id="PTHR32196:SF69">
    <property type="entry name" value="BRANCHED-CHAIN AMINO ACID TRANSPORT SYSTEM, PERMEASE PROTEIN"/>
    <property type="match status" value="1"/>
</dbReference>
<feature type="transmembrane region" description="Helical" evidence="6">
    <location>
        <begin position="210"/>
        <end position="231"/>
    </location>
</feature>
<keyword evidence="4 6" id="KW-1133">Transmembrane helix</keyword>
<dbReference type="GO" id="GO:0005886">
    <property type="term" value="C:plasma membrane"/>
    <property type="evidence" value="ECO:0007669"/>
    <property type="project" value="UniProtKB-SubCell"/>
</dbReference>
<feature type="transmembrane region" description="Helical" evidence="6">
    <location>
        <begin position="58"/>
        <end position="78"/>
    </location>
</feature>
<feature type="transmembrane region" description="Helical" evidence="6">
    <location>
        <begin position="243"/>
        <end position="262"/>
    </location>
</feature>
<keyword evidence="3 6" id="KW-0812">Transmembrane</keyword>
<proteinExistence type="predicted"/>
<keyword evidence="2" id="KW-1003">Cell membrane</keyword>
<evidence type="ECO:0000256" key="6">
    <source>
        <dbReference type="SAM" id="Phobius"/>
    </source>
</evidence>
<keyword evidence="5 6" id="KW-0472">Membrane</keyword>
<organism evidence="7 8">
    <name type="scientific">Collibacillus ludicampi</name>
    <dbReference type="NCBI Taxonomy" id="2771369"/>
    <lineage>
        <taxon>Bacteria</taxon>
        <taxon>Bacillati</taxon>
        <taxon>Bacillota</taxon>
        <taxon>Bacilli</taxon>
        <taxon>Bacillales</taxon>
        <taxon>Alicyclobacillaceae</taxon>
        <taxon>Collibacillus</taxon>
    </lineage>
</organism>
<evidence type="ECO:0000256" key="1">
    <source>
        <dbReference type="ARBA" id="ARBA00004651"/>
    </source>
</evidence>
<dbReference type="RefSeq" id="WP_282200092.1">
    <property type="nucleotide sequence ID" value="NZ_BOQE01000001.1"/>
</dbReference>
<dbReference type="EMBL" id="BOQE01000001">
    <property type="protein sequence ID" value="GIM47069.1"/>
    <property type="molecule type" value="Genomic_DNA"/>
</dbReference>
<feature type="transmembrane region" description="Helical" evidence="6">
    <location>
        <begin position="87"/>
        <end position="105"/>
    </location>
</feature>
<feature type="transmembrane region" description="Helical" evidence="6">
    <location>
        <begin position="12"/>
        <end position="29"/>
    </location>
</feature>
<evidence type="ECO:0000256" key="2">
    <source>
        <dbReference type="ARBA" id="ARBA00022475"/>
    </source>
</evidence>
<accession>A0AAV4LGZ9</accession>
<reference evidence="7" key="1">
    <citation type="journal article" date="2023" name="Int. J. Syst. Evol. Microbiol.">
        <title>Collibacillus ludicampi gen. nov., sp. nov., a new soil bacterium of the family Alicyclobacillaceae.</title>
        <authorList>
            <person name="Jojima T."/>
            <person name="Ioku Y."/>
            <person name="Fukuta Y."/>
            <person name="Shirasaka N."/>
            <person name="Matsumura Y."/>
            <person name="Mori M."/>
        </authorList>
    </citation>
    <scope>NUCLEOTIDE SEQUENCE</scope>
    <source>
        <strain evidence="7">TP075</strain>
    </source>
</reference>
<protein>
    <submittedName>
        <fullName evidence="7">ABC transporter permease</fullName>
    </submittedName>
</protein>
<dbReference type="CDD" id="cd06574">
    <property type="entry name" value="TM_PBP1_branched-chain-AA_like"/>
    <property type="match status" value="1"/>
</dbReference>
<feature type="transmembrane region" description="Helical" evidence="6">
    <location>
        <begin position="125"/>
        <end position="146"/>
    </location>
</feature>
<name>A0AAV4LGZ9_9BACL</name>
<comment type="subcellular location">
    <subcellularLocation>
        <location evidence="1">Cell membrane</location>
        <topology evidence="1">Multi-pass membrane protein</topology>
    </subcellularLocation>
</comment>
<dbReference type="AlphaFoldDB" id="A0AAV4LGZ9"/>